<organism evidence="10 11">
    <name type="scientific">Croceimicrobium hydrocarbonivorans</name>
    <dbReference type="NCBI Taxonomy" id="2761580"/>
    <lineage>
        <taxon>Bacteria</taxon>
        <taxon>Pseudomonadati</taxon>
        <taxon>Bacteroidota</taxon>
        <taxon>Flavobacteriia</taxon>
        <taxon>Flavobacteriales</taxon>
        <taxon>Owenweeksiaceae</taxon>
        <taxon>Croceimicrobium</taxon>
    </lineage>
</organism>
<comment type="similarity">
    <text evidence="8">Belongs to the glycosyltransferase group 1 family.</text>
</comment>
<gene>
    <name evidence="10" type="ORF">H4K34_11975</name>
</gene>
<dbReference type="Gene3D" id="3.40.50.11720">
    <property type="entry name" value="3-Deoxy-D-manno-octulosonic-acid transferase, N-terminal domain"/>
    <property type="match status" value="1"/>
</dbReference>
<keyword evidence="8" id="KW-0472">Membrane</keyword>
<name>A0A7H0VBJ4_9FLAO</name>
<evidence type="ECO:0000256" key="7">
    <source>
        <dbReference type="PIRSR" id="PIRSR639901-1"/>
    </source>
</evidence>
<dbReference type="InterPro" id="IPR038107">
    <property type="entry name" value="Glycos_transf_N_sf"/>
</dbReference>
<dbReference type="PANTHER" id="PTHR42755:SF1">
    <property type="entry name" value="3-DEOXY-D-MANNO-OCTULOSONIC ACID TRANSFERASE, MITOCHONDRIAL-RELATED"/>
    <property type="match status" value="1"/>
</dbReference>
<evidence type="ECO:0000256" key="3">
    <source>
        <dbReference type="ARBA" id="ARBA00019077"/>
    </source>
</evidence>
<evidence type="ECO:0000256" key="8">
    <source>
        <dbReference type="RuleBase" id="RU365103"/>
    </source>
</evidence>
<dbReference type="Proteomes" id="UP000516305">
    <property type="component" value="Chromosome"/>
</dbReference>
<reference evidence="10 11" key="1">
    <citation type="submission" date="2020-08" db="EMBL/GenBank/DDBJ databases">
        <title>Croceimicrobium hydrocarbonivorans gen. nov., sp. nov., a novel marine bacterium isolated from a bacterial consortium that degrades polyethylene terephthalate.</title>
        <authorList>
            <person name="Liu R."/>
        </authorList>
    </citation>
    <scope>NUCLEOTIDE SEQUENCE [LARGE SCALE GENOMIC DNA]</scope>
    <source>
        <strain evidence="10 11">A20-9</strain>
    </source>
</reference>
<dbReference type="GO" id="GO:0009245">
    <property type="term" value="P:lipid A biosynthetic process"/>
    <property type="evidence" value="ECO:0007669"/>
    <property type="project" value="TreeGrafter"/>
</dbReference>
<accession>A0A7H0VBJ4</accession>
<evidence type="ECO:0000256" key="4">
    <source>
        <dbReference type="ARBA" id="ARBA00022679"/>
    </source>
</evidence>
<evidence type="ECO:0000256" key="2">
    <source>
        <dbReference type="ARBA" id="ARBA00012621"/>
    </source>
</evidence>
<dbReference type="RefSeq" id="WP_210757628.1">
    <property type="nucleotide sequence ID" value="NZ_CP060139.1"/>
</dbReference>
<feature type="active site" description="Proton acceptor" evidence="7">
    <location>
        <position position="64"/>
    </location>
</feature>
<evidence type="ECO:0000259" key="9">
    <source>
        <dbReference type="Pfam" id="PF04413"/>
    </source>
</evidence>
<dbReference type="GO" id="GO:0009244">
    <property type="term" value="P:lipopolysaccharide core region biosynthetic process"/>
    <property type="evidence" value="ECO:0007669"/>
    <property type="project" value="UniProtKB-UniRule"/>
</dbReference>
<evidence type="ECO:0000256" key="6">
    <source>
        <dbReference type="ARBA" id="ARBA00049183"/>
    </source>
</evidence>
<protein>
    <recommendedName>
        <fullName evidence="3 8">3-deoxy-D-manno-octulosonic acid transferase</fullName>
        <shortName evidence="8">Kdo transferase</shortName>
        <ecNumber evidence="2 8">2.4.99.12</ecNumber>
    </recommendedName>
    <alternativeName>
        <fullName evidence="5 8">Lipid IV(A) 3-deoxy-D-manno-octulosonic acid transferase</fullName>
    </alternativeName>
</protein>
<comment type="subcellular location">
    <subcellularLocation>
        <location evidence="8">Cell membrane</location>
    </subcellularLocation>
</comment>
<evidence type="ECO:0000256" key="1">
    <source>
        <dbReference type="ARBA" id="ARBA00004713"/>
    </source>
</evidence>
<keyword evidence="11" id="KW-1185">Reference proteome</keyword>
<dbReference type="GO" id="GO:0005886">
    <property type="term" value="C:plasma membrane"/>
    <property type="evidence" value="ECO:0007669"/>
    <property type="project" value="UniProtKB-SubCell"/>
</dbReference>
<dbReference type="PANTHER" id="PTHR42755">
    <property type="entry name" value="3-DEOXY-MANNO-OCTULOSONATE CYTIDYLYLTRANSFERASE"/>
    <property type="match status" value="1"/>
</dbReference>
<keyword evidence="4 8" id="KW-0808">Transferase</keyword>
<dbReference type="Pfam" id="PF04413">
    <property type="entry name" value="Glycos_transf_N"/>
    <property type="match status" value="1"/>
</dbReference>
<dbReference type="SUPFAM" id="SSF53756">
    <property type="entry name" value="UDP-Glycosyltransferase/glycogen phosphorylase"/>
    <property type="match status" value="1"/>
</dbReference>
<dbReference type="InterPro" id="IPR007507">
    <property type="entry name" value="Glycos_transf_N"/>
</dbReference>
<evidence type="ECO:0000313" key="11">
    <source>
        <dbReference type="Proteomes" id="UP000516305"/>
    </source>
</evidence>
<keyword evidence="8" id="KW-0448">Lipopolysaccharide biosynthesis</keyword>
<dbReference type="Gene3D" id="3.40.50.2000">
    <property type="entry name" value="Glycogen Phosphorylase B"/>
    <property type="match status" value="1"/>
</dbReference>
<comment type="pathway">
    <text evidence="1 8">Bacterial outer membrane biogenesis; LPS core biosynthesis.</text>
</comment>
<evidence type="ECO:0000256" key="5">
    <source>
        <dbReference type="ARBA" id="ARBA00031445"/>
    </source>
</evidence>
<dbReference type="EMBL" id="CP060139">
    <property type="protein sequence ID" value="QNR23092.1"/>
    <property type="molecule type" value="Genomic_DNA"/>
</dbReference>
<comment type="catalytic activity">
    <reaction evidence="6 8">
        <text>lipid IVA (E. coli) + CMP-3-deoxy-beta-D-manno-octulosonate = alpha-Kdo-(2-&gt;6)-lipid IVA (E. coli) + CMP + H(+)</text>
        <dbReference type="Rhea" id="RHEA:28066"/>
        <dbReference type="ChEBI" id="CHEBI:15378"/>
        <dbReference type="ChEBI" id="CHEBI:58603"/>
        <dbReference type="ChEBI" id="CHEBI:60364"/>
        <dbReference type="ChEBI" id="CHEBI:60377"/>
        <dbReference type="ChEBI" id="CHEBI:85987"/>
        <dbReference type="EC" id="2.4.99.12"/>
    </reaction>
</comment>
<comment type="function">
    <text evidence="8">Involved in lipopolysaccharide (LPS) biosynthesis. Catalyzes the transfer of 3-deoxy-D-manno-octulosonate (Kdo) residue(s) from CMP-Kdo to lipid IV(A), the tetraacyldisaccharide-1,4'-bisphosphate precursor of lipid A.</text>
</comment>
<evidence type="ECO:0000313" key="10">
    <source>
        <dbReference type="EMBL" id="QNR23092.1"/>
    </source>
</evidence>
<dbReference type="UniPathway" id="UPA00958"/>
<dbReference type="InterPro" id="IPR039901">
    <property type="entry name" value="Kdotransferase"/>
</dbReference>
<dbReference type="KEGG" id="chyd:H4K34_11975"/>
<proteinExistence type="inferred from homology"/>
<sequence length="416" mass="47836">MTSLQRILYPIVIKTYKALIHLAALQSDKAKKWVDGRHLWREELQKLVDPEKKRILIHAASLGEMEQGTPVLRNLRKQWPDHQIFVSFFSPSGYEYFKETELCDAIIYLPLDEKKNSADFAEILKPELALFIKYEIWPFLLSALKKVNTKLILAPAVFRANQIYFKGDQKAFFRKALLKFDRILVQDSPSLEILKKEKIKGIGLCGDSRFERALENKAKDYDTTFLKTFINEKFCLIAGSSWKKEENLLLNLLEEHSDFKLILAPHDISEGNIQSILQRFSKFGISPYSKKELNSQDRVILIDSIGQLRYIYRTADLALIGGGLGKGVHNTIEAIVYQIPVLFGPKRKKFPETEEMIQLGLAAEIENYPDLKKAFLSFQEQTPASTRFEDYIQTKLGASQKINEAINELLSNRESI</sequence>
<keyword evidence="8" id="KW-1003">Cell membrane</keyword>
<dbReference type="AlphaFoldDB" id="A0A7H0VBJ4"/>
<feature type="domain" description="3-deoxy-D-manno-octulosonic-acid transferase N-terminal" evidence="9">
    <location>
        <begin position="40"/>
        <end position="211"/>
    </location>
</feature>
<dbReference type="EC" id="2.4.99.12" evidence="2 8"/>
<dbReference type="GO" id="GO:0043842">
    <property type="term" value="F:Kdo transferase activity"/>
    <property type="evidence" value="ECO:0007669"/>
    <property type="project" value="UniProtKB-EC"/>
</dbReference>